<feature type="DNA-binding region" description="H-T-H motif" evidence="4">
    <location>
        <begin position="35"/>
        <end position="54"/>
    </location>
</feature>
<dbReference type="GO" id="GO:0000976">
    <property type="term" value="F:transcription cis-regulatory region binding"/>
    <property type="evidence" value="ECO:0007669"/>
    <property type="project" value="TreeGrafter"/>
</dbReference>
<comment type="caution">
    <text evidence="6">The sequence shown here is derived from an EMBL/GenBank/DDBJ whole genome shotgun (WGS) entry which is preliminary data.</text>
</comment>
<name>A0A537K5G2_9BACT</name>
<dbReference type="PROSITE" id="PS50977">
    <property type="entry name" value="HTH_TETR_2"/>
    <property type="match status" value="1"/>
</dbReference>
<dbReference type="AlphaFoldDB" id="A0A537K5G2"/>
<dbReference type="SUPFAM" id="SSF48498">
    <property type="entry name" value="Tetracyclin repressor-like, C-terminal domain"/>
    <property type="match status" value="1"/>
</dbReference>
<dbReference type="InterPro" id="IPR036271">
    <property type="entry name" value="Tet_transcr_reg_TetR-rel_C_sf"/>
</dbReference>
<dbReference type="PANTHER" id="PTHR30055:SF212">
    <property type="entry name" value="TETR-FAMILY FAMILY TRANSCRIPTIONAL REGULATOR"/>
    <property type="match status" value="1"/>
</dbReference>
<dbReference type="Pfam" id="PF13305">
    <property type="entry name" value="TetR_C_33"/>
    <property type="match status" value="1"/>
</dbReference>
<dbReference type="InterPro" id="IPR025996">
    <property type="entry name" value="MT1864/Rv1816-like_C"/>
</dbReference>
<keyword evidence="1" id="KW-0805">Transcription regulation</keyword>
<evidence type="ECO:0000313" key="6">
    <source>
        <dbReference type="EMBL" id="TMI90762.1"/>
    </source>
</evidence>
<evidence type="ECO:0000313" key="7">
    <source>
        <dbReference type="Proteomes" id="UP000318509"/>
    </source>
</evidence>
<dbReference type="Gene3D" id="1.10.357.10">
    <property type="entry name" value="Tetracycline Repressor, domain 2"/>
    <property type="match status" value="1"/>
</dbReference>
<dbReference type="PRINTS" id="PR00455">
    <property type="entry name" value="HTHTETR"/>
</dbReference>
<dbReference type="SUPFAM" id="SSF46689">
    <property type="entry name" value="Homeodomain-like"/>
    <property type="match status" value="1"/>
</dbReference>
<keyword evidence="3" id="KW-0804">Transcription</keyword>
<dbReference type="InterPro" id="IPR001647">
    <property type="entry name" value="HTH_TetR"/>
</dbReference>
<proteinExistence type="predicted"/>
<organism evidence="6 7">
    <name type="scientific">Candidatus Segetimicrobium genomatis</name>
    <dbReference type="NCBI Taxonomy" id="2569760"/>
    <lineage>
        <taxon>Bacteria</taxon>
        <taxon>Bacillati</taxon>
        <taxon>Candidatus Sysuimicrobiota</taxon>
        <taxon>Candidatus Sysuimicrobiia</taxon>
        <taxon>Candidatus Sysuimicrobiales</taxon>
        <taxon>Candidatus Segetimicrobiaceae</taxon>
        <taxon>Candidatus Segetimicrobium</taxon>
    </lineage>
</organism>
<protein>
    <submittedName>
        <fullName evidence="6">TetR/AcrR family transcriptional regulator</fullName>
    </submittedName>
</protein>
<feature type="domain" description="HTH tetR-type" evidence="5">
    <location>
        <begin position="12"/>
        <end position="72"/>
    </location>
</feature>
<dbReference type="InterPro" id="IPR050109">
    <property type="entry name" value="HTH-type_TetR-like_transc_reg"/>
</dbReference>
<keyword evidence="2 4" id="KW-0238">DNA-binding</keyword>
<evidence type="ECO:0000256" key="2">
    <source>
        <dbReference type="ARBA" id="ARBA00023125"/>
    </source>
</evidence>
<dbReference type="PANTHER" id="PTHR30055">
    <property type="entry name" value="HTH-TYPE TRANSCRIPTIONAL REGULATOR RUTR"/>
    <property type="match status" value="1"/>
</dbReference>
<evidence type="ECO:0000259" key="5">
    <source>
        <dbReference type="PROSITE" id="PS50977"/>
    </source>
</evidence>
<evidence type="ECO:0000256" key="1">
    <source>
        <dbReference type="ARBA" id="ARBA00023015"/>
    </source>
</evidence>
<dbReference type="GO" id="GO:0003700">
    <property type="term" value="F:DNA-binding transcription factor activity"/>
    <property type="evidence" value="ECO:0007669"/>
    <property type="project" value="TreeGrafter"/>
</dbReference>
<dbReference type="InterPro" id="IPR009057">
    <property type="entry name" value="Homeodomain-like_sf"/>
</dbReference>
<evidence type="ECO:0000256" key="3">
    <source>
        <dbReference type="ARBA" id="ARBA00023163"/>
    </source>
</evidence>
<dbReference type="EMBL" id="VBAK01000107">
    <property type="protein sequence ID" value="TMI90762.1"/>
    <property type="molecule type" value="Genomic_DNA"/>
</dbReference>
<evidence type="ECO:0000256" key="4">
    <source>
        <dbReference type="PROSITE-ProRule" id="PRU00335"/>
    </source>
</evidence>
<reference evidence="6 7" key="1">
    <citation type="journal article" date="2019" name="Nat. Microbiol.">
        <title>Mediterranean grassland soil C-N compound turnover is dependent on rainfall and depth, and is mediated by genomically divergent microorganisms.</title>
        <authorList>
            <person name="Diamond S."/>
            <person name="Andeer P.F."/>
            <person name="Li Z."/>
            <person name="Crits-Christoph A."/>
            <person name="Burstein D."/>
            <person name="Anantharaman K."/>
            <person name="Lane K.R."/>
            <person name="Thomas B.C."/>
            <person name="Pan C."/>
            <person name="Northen T.R."/>
            <person name="Banfield J.F."/>
        </authorList>
    </citation>
    <scope>NUCLEOTIDE SEQUENCE [LARGE SCALE GENOMIC DNA]</scope>
    <source>
        <strain evidence="6">NP_3</strain>
    </source>
</reference>
<dbReference type="Proteomes" id="UP000318509">
    <property type="component" value="Unassembled WGS sequence"/>
</dbReference>
<dbReference type="Pfam" id="PF00440">
    <property type="entry name" value="TetR_N"/>
    <property type="match status" value="1"/>
</dbReference>
<gene>
    <name evidence="6" type="ORF">E6H00_05945</name>
</gene>
<sequence length="207" mass="23549">MGVKERRDRERLEMRQSILDSARAIAAKEGWQAVTIRRVAEKIEYSPPAIYEYFESKEALMEEEAREAFEIFLADLIAARDAHTDPRERLRAMGDAYWNFVWKHPELYQVISGLGGVNLCGPGHEHPHSEGQQVFETFRDVLQANLPPGGRTAEEVEGKVTILWSLFHGFIALLMTGRIPMEKRDRARALAGQAVEDLLTTWSGRQA</sequence>
<accession>A0A537K5G2</accession>